<dbReference type="EMBL" id="JAZHYN010000016">
    <property type="protein sequence ID" value="MEF3366365.1"/>
    <property type="molecule type" value="Genomic_DNA"/>
</dbReference>
<dbReference type="Gene3D" id="3.30.70.580">
    <property type="entry name" value="Pseudouridine synthase I, catalytic domain, N-terminal subdomain"/>
    <property type="match status" value="1"/>
</dbReference>
<proteinExistence type="inferred from homology"/>
<dbReference type="PANTHER" id="PTHR11142:SF0">
    <property type="entry name" value="TRNA PSEUDOURIDINE SYNTHASE-LIKE 1"/>
    <property type="match status" value="1"/>
</dbReference>
<evidence type="ECO:0000256" key="3">
    <source>
        <dbReference type="ARBA" id="ARBA00023235"/>
    </source>
</evidence>
<keyword evidence="8" id="KW-1185">Reference proteome</keyword>
<evidence type="ECO:0000256" key="4">
    <source>
        <dbReference type="HAMAP-Rule" id="MF_00171"/>
    </source>
</evidence>
<dbReference type="PIRSF" id="PIRSF001430">
    <property type="entry name" value="tRNA_psdUrid_synth"/>
    <property type="match status" value="1"/>
</dbReference>
<gene>
    <name evidence="4 7" type="primary">truA</name>
    <name evidence="7" type="ORF">V3H18_07445</name>
</gene>
<dbReference type="InterPro" id="IPR001406">
    <property type="entry name" value="PsdUridine_synth_TruA"/>
</dbReference>
<name>A0ABU7XGN8_9HYPH</name>
<keyword evidence="3 4" id="KW-0413">Isomerase</keyword>
<keyword evidence="2 4" id="KW-0819">tRNA processing</keyword>
<dbReference type="RefSeq" id="WP_332081366.1">
    <property type="nucleotide sequence ID" value="NZ_JAZHYN010000016.1"/>
</dbReference>
<accession>A0ABU7XGN8</accession>
<comment type="similarity">
    <text evidence="1 4 5">Belongs to the tRNA pseudouridine synthase TruA family.</text>
</comment>
<dbReference type="SUPFAM" id="SSF55120">
    <property type="entry name" value="Pseudouridine synthase"/>
    <property type="match status" value="1"/>
</dbReference>
<dbReference type="EC" id="5.4.99.12" evidence="4"/>
<feature type="domain" description="Pseudouridine synthase I TruA alpha/beta" evidence="6">
    <location>
        <begin position="8"/>
        <end position="105"/>
    </location>
</feature>
<feature type="binding site" evidence="4">
    <location>
        <position position="112"/>
    </location>
    <ligand>
        <name>substrate</name>
    </ligand>
</feature>
<evidence type="ECO:0000256" key="1">
    <source>
        <dbReference type="ARBA" id="ARBA00009375"/>
    </source>
</evidence>
<dbReference type="CDD" id="cd02570">
    <property type="entry name" value="PseudoU_synth_EcTruA"/>
    <property type="match status" value="1"/>
</dbReference>
<evidence type="ECO:0000259" key="6">
    <source>
        <dbReference type="Pfam" id="PF01416"/>
    </source>
</evidence>
<feature type="active site" description="Nucleophile" evidence="4">
    <location>
        <position position="53"/>
    </location>
</feature>
<dbReference type="GO" id="GO:0160147">
    <property type="term" value="F:tRNA pseudouridine(38-40) synthase activity"/>
    <property type="evidence" value="ECO:0007669"/>
    <property type="project" value="UniProtKB-EC"/>
</dbReference>
<evidence type="ECO:0000313" key="8">
    <source>
        <dbReference type="Proteomes" id="UP001350748"/>
    </source>
</evidence>
<dbReference type="InterPro" id="IPR020103">
    <property type="entry name" value="PsdUridine_synth_cat_dom_sf"/>
</dbReference>
<evidence type="ECO:0000313" key="7">
    <source>
        <dbReference type="EMBL" id="MEF3366365.1"/>
    </source>
</evidence>
<comment type="caution">
    <text evidence="4">Lacks conserved residue(s) required for the propagation of feature annotation.</text>
</comment>
<organism evidence="7 8">
    <name type="scientific">Methylocystis borbori</name>
    <dbReference type="NCBI Taxonomy" id="3118750"/>
    <lineage>
        <taxon>Bacteria</taxon>
        <taxon>Pseudomonadati</taxon>
        <taxon>Pseudomonadota</taxon>
        <taxon>Alphaproteobacteria</taxon>
        <taxon>Hyphomicrobiales</taxon>
        <taxon>Methylocystaceae</taxon>
        <taxon>Methylocystis</taxon>
    </lineage>
</organism>
<evidence type="ECO:0000256" key="5">
    <source>
        <dbReference type="RuleBase" id="RU003792"/>
    </source>
</evidence>
<comment type="catalytic activity">
    <reaction evidence="4 5">
        <text>uridine(38/39/40) in tRNA = pseudouridine(38/39/40) in tRNA</text>
        <dbReference type="Rhea" id="RHEA:22376"/>
        <dbReference type="Rhea" id="RHEA-COMP:10085"/>
        <dbReference type="Rhea" id="RHEA-COMP:10087"/>
        <dbReference type="ChEBI" id="CHEBI:65314"/>
        <dbReference type="ChEBI" id="CHEBI:65315"/>
        <dbReference type="EC" id="5.4.99.12"/>
    </reaction>
</comment>
<feature type="domain" description="Pseudouridine synthase I TruA alpha/beta" evidence="6">
    <location>
        <begin position="145"/>
        <end position="246"/>
    </location>
</feature>
<dbReference type="InterPro" id="IPR020094">
    <property type="entry name" value="TruA/RsuA/RluB/E/F_N"/>
</dbReference>
<dbReference type="InterPro" id="IPR020095">
    <property type="entry name" value="PsdUridine_synth_TruA_C"/>
</dbReference>
<dbReference type="NCBIfam" id="TIGR00071">
    <property type="entry name" value="hisT_truA"/>
    <property type="match status" value="1"/>
</dbReference>
<dbReference type="HAMAP" id="MF_00171">
    <property type="entry name" value="TruA"/>
    <property type="match status" value="1"/>
</dbReference>
<sequence>MPRFALTIEYDGAPFVGWQRQANGVSVQQRLEEAVAAINGGARAIVHGAGRTDAGVHALGQVAHVDLVRNWRADRLRDALNAHLKPDPIAALSARRVGEDFEARFSAIRRHYCYIIDNRRAPLALALGRAWHVKRPLDAEAMHAAAQALVGRFDFTTFRASECQANSPIRTLERLDVRREGERIEIETCARSFLHNQVRSIAGSLEHVGSGKWRAEDLVAALHAKDRARCGQVAPPHGLYLVAVDY</sequence>
<dbReference type="InterPro" id="IPR020097">
    <property type="entry name" value="PsdUridine_synth_TruA_a/b_dom"/>
</dbReference>
<dbReference type="Pfam" id="PF01416">
    <property type="entry name" value="PseudoU_synth_1"/>
    <property type="match status" value="2"/>
</dbReference>
<reference evidence="7 8" key="1">
    <citation type="submission" date="2024-02" db="EMBL/GenBank/DDBJ databases">
        <authorList>
            <person name="Grouzdev D."/>
        </authorList>
    </citation>
    <scope>NUCLEOTIDE SEQUENCE [LARGE SCALE GENOMIC DNA]</scope>
    <source>
        <strain evidence="7 8">9N</strain>
    </source>
</reference>
<comment type="caution">
    <text evidence="7">The sequence shown here is derived from an EMBL/GenBank/DDBJ whole genome shotgun (WGS) entry which is preliminary data.</text>
</comment>
<comment type="subunit">
    <text evidence="4">Homodimer.</text>
</comment>
<evidence type="ECO:0000256" key="2">
    <source>
        <dbReference type="ARBA" id="ARBA00022694"/>
    </source>
</evidence>
<dbReference type="Proteomes" id="UP001350748">
    <property type="component" value="Unassembled WGS sequence"/>
</dbReference>
<comment type="function">
    <text evidence="4">Formation of pseudouridine at positions 38, 39 and 40 in the anticodon stem and loop of transfer RNAs.</text>
</comment>
<protein>
    <recommendedName>
        <fullName evidence="4">tRNA pseudouridine synthase A</fullName>
        <ecNumber evidence="4">5.4.99.12</ecNumber>
    </recommendedName>
    <alternativeName>
        <fullName evidence="4">tRNA pseudouridine(38-40) synthase</fullName>
    </alternativeName>
    <alternativeName>
        <fullName evidence="4">tRNA pseudouridylate synthase I</fullName>
    </alternativeName>
    <alternativeName>
        <fullName evidence="4">tRNA-uridine isomerase I</fullName>
    </alternativeName>
</protein>
<dbReference type="Gene3D" id="3.30.70.660">
    <property type="entry name" value="Pseudouridine synthase I, catalytic domain, C-terminal subdomain"/>
    <property type="match status" value="1"/>
</dbReference>
<dbReference type="PANTHER" id="PTHR11142">
    <property type="entry name" value="PSEUDOURIDYLATE SYNTHASE"/>
    <property type="match status" value="1"/>
</dbReference>